<dbReference type="PANTHER" id="PTHR43546:SF3">
    <property type="entry name" value="UPF0173 METAL-DEPENDENT HYDROLASE MJ1163"/>
    <property type="match status" value="1"/>
</dbReference>
<evidence type="ECO:0000313" key="5">
    <source>
        <dbReference type="Proteomes" id="UP000183843"/>
    </source>
</evidence>
<dbReference type="GO" id="GO:0016787">
    <property type="term" value="F:hydrolase activity"/>
    <property type="evidence" value="ECO:0007669"/>
    <property type="project" value="UniProtKB-UniRule"/>
</dbReference>
<organism evidence="4 5">
    <name type="scientific">Selenomonas ruminantium</name>
    <dbReference type="NCBI Taxonomy" id="971"/>
    <lineage>
        <taxon>Bacteria</taxon>
        <taxon>Bacillati</taxon>
        <taxon>Bacillota</taxon>
        <taxon>Negativicutes</taxon>
        <taxon>Selenomonadales</taxon>
        <taxon>Selenomonadaceae</taxon>
        <taxon>Selenomonas</taxon>
    </lineage>
</organism>
<dbReference type="RefSeq" id="WP_074816533.1">
    <property type="nucleotide sequence ID" value="NZ_FOJX01000010.1"/>
</dbReference>
<proteinExistence type="inferred from homology"/>
<dbReference type="PANTHER" id="PTHR43546">
    <property type="entry name" value="UPF0173 METAL-DEPENDENT HYDROLASE MJ1163-RELATED"/>
    <property type="match status" value="1"/>
</dbReference>
<protein>
    <recommendedName>
        <fullName evidence="2">UPF0173 metal-dependent hydrolase SAMN05216587_11057</fullName>
    </recommendedName>
</protein>
<evidence type="ECO:0000259" key="3">
    <source>
        <dbReference type="SMART" id="SM00849"/>
    </source>
</evidence>
<dbReference type="InterPro" id="IPR050114">
    <property type="entry name" value="UPF0173_UPF0282_UlaG_hydrolase"/>
</dbReference>
<dbReference type="NCBIfam" id="NF001911">
    <property type="entry name" value="PRK00685.1"/>
    <property type="match status" value="1"/>
</dbReference>
<dbReference type="HAMAP" id="MF_00457">
    <property type="entry name" value="UPF0173"/>
    <property type="match status" value="1"/>
</dbReference>
<dbReference type="SMART" id="SM00849">
    <property type="entry name" value="Lactamase_B"/>
    <property type="match status" value="1"/>
</dbReference>
<dbReference type="EMBL" id="FOJX01000010">
    <property type="protein sequence ID" value="SFB08747.1"/>
    <property type="molecule type" value="Genomic_DNA"/>
</dbReference>
<dbReference type="Gene3D" id="3.60.15.10">
    <property type="entry name" value="Ribonuclease Z/Hydroxyacylglutathione hydrolase-like"/>
    <property type="match status" value="1"/>
</dbReference>
<dbReference type="Pfam" id="PF13483">
    <property type="entry name" value="Lactamase_B_3"/>
    <property type="match status" value="1"/>
</dbReference>
<keyword evidence="1 2" id="KW-0378">Hydrolase</keyword>
<gene>
    <name evidence="4" type="ORF">SAMN05216587_11057</name>
</gene>
<comment type="similarity">
    <text evidence="2">Belongs to the UPF0173 family.</text>
</comment>
<dbReference type="SUPFAM" id="SSF56281">
    <property type="entry name" value="Metallo-hydrolase/oxidoreductase"/>
    <property type="match status" value="1"/>
</dbReference>
<accession>A0A1I0Y7C6</accession>
<evidence type="ECO:0000313" key="4">
    <source>
        <dbReference type="EMBL" id="SFB08747.1"/>
    </source>
</evidence>
<reference evidence="4 5" key="1">
    <citation type="submission" date="2016-10" db="EMBL/GenBank/DDBJ databases">
        <authorList>
            <person name="de Groot N.N."/>
        </authorList>
    </citation>
    <scope>NUCLEOTIDE SEQUENCE [LARGE SCALE GENOMIC DNA]</scope>
    <source>
        <strain evidence="4 5">L14</strain>
    </source>
</reference>
<evidence type="ECO:0000256" key="2">
    <source>
        <dbReference type="HAMAP-Rule" id="MF_00457"/>
    </source>
</evidence>
<name>A0A1I0Y7C6_SELRU</name>
<dbReference type="InterPro" id="IPR022877">
    <property type="entry name" value="UPF0173"/>
</dbReference>
<feature type="domain" description="Metallo-beta-lactamase" evidence="3">
    <location>
        <begin position="8"/>
        <end position="187"/>
    </location>
</feature>
<dbReference type="Proteomes" id="UP000183843">
    <property type="component" value="Unassembled WGS sequence"/>
</dbReference>
<sequence>MVQFTYYGHACFLLDDGKYKVLCDPFLTGNPKATVKLEDVDADFILITHAHGDHLGDAPEIADRTGAGLVGIPEVLGLCDERVPGLKQHPMNLGGSLTLPFGKVRMTLAQHSSGVPGGIACGYVIYMGGLKIYFAGDTALFSDMQLIGKKDDLDYAILPVGDNYTMGLEDAAMAAQLLNARHIIPVHYNTWPIINQDVRHYKEITEAMTRAEVHIVEPGGTWEMQA</sequence>
<dbReference type="InterPro" id="IPR036866">
    <property type="entry name" value="RibonucZ/Hydroxyglut_hydro"/>
</dbReference>
<dbReference type="AlphaFoldDB" id="A0A1I0Y7C6"/>
<evidence type="ECO:0000256" key="1">
    <source>
        <dbReference type="ARBA" id="ARBA00022801"/>
    </source>
</evidence>
<dbReference type="InterPro" id="IPR001279">
    <property type="entry name" value="Metallo-B-lactamas"/>
</dbReference>